<dbReference type="RefSeq" id="WP_140588916.1">
    <property type="nucleotide sequence ID" value="NZ_VFWZ01000001.1"/>
</dbReference>
<keyword evidence="1" id="KW-0732">Signal</keyword>
<name>A0A504JMC6_9FLAO</name>
<feature type="domain" description="Lipid/polyisoprenoid-binding YceI-like" evidence="2">
    <location>
        <begin position="34"/>
        <end position="200"/>
    </location>
</feature>
<accession>A0A504JMC6</accession>
<dbReference type="Pfam" id="PF04264">
    <property type="entry name" value="YceI"/>
    <property type="match status" value="1"/>
</dbReference>
<dbReference type="PANTHER" id="PTHR34406">
    <property type="entry name" value="PROTEIN YCEI"/>
    <property type="match status" value="1"/>
</dbReference>
<evidence type="ECO:0000313" key="3">
    <source>
        <dbReference type="EMBL" id="TPN88908.1"/>
    </source>
</evidence>
<gene>
    <name evidence="3" type="ORF">FHK87_01450</name>
</gene>
<dbReference type="InterPro" id="IPR007372">
    <property type="entry name" value="Lipid/polyisoprenoid-bd_YceI"/>
</dbReference>
<feature type="signal peptide" evidence="1">
    <location>
        <begin position="1"/>
        <end position="30"/>
    </location>
</feature>
<proteinExistence type="predicted"/>
<dbReference type="EMBL" id="VFWZ01000001">
    <property type="protein sequence ID" value="TPN88908.1"/>
    <property type="molecule type" value="Genomic_DNA"/>
</dbReference>
<dbReference type="SUPFAM" id="SSF101874">
    <property type="entry name" value="YceI-like"/>
    <property type="match status" value="1"/>
</dbReference>
<evidence type="ECO:0000313" key="4">
    <source>
        <dbReference type="Proteomes" id="UP000315540"/>
    </source>
</evidence>
<keyword evidence="4" id="KW-1185">Reference proteome</keyword>
<dbReference type="AlphaFoldDB" id="A0A504JMC6"/>
<dbReference type="InterPro" id="IPR036761">
    <property type="entry name" value="TTHA0802/YceI-like_sf"/>
</dbReference>
<comment type="caution">
    <text evidence="3">The sequence shown here is derived from an EMBL/GenBank/DDBJ whole genome shotgun (WGS) entry which is preliminary data.</text>
</comment>
<feature type="chain" id="PRO_5021222415" evidence="1">
    <location>
        <begin position="31"/>
        <end position="203"/>
    </location>
</feature>
<sequence length="203" mass="22785">MERIKNSMLSISKTLFVCLTLSLVSISISAQGSTWEIDPNHSNINFGVSYFKVGEIKGVFKKYKGNITQQKDDIASINITIQTASINTNQTDRDKHLKTKDFFDANKHPEIKFISTEIIKTANNEYTIKGNFTMTGITKPIVLKAVDNGSYVHPRFKTDNKFITVTGIIKREDFNVGTNYAPAKFALGNDVDLVAEIQLTKRK</sequence>
<evidence type="ECO:0000256" key="1">
    <source>
        <dbReference type="SAM" id="SignalP"/>
    </source>
</evidence>
<protein>
    <submittedName>
        <fullName evidence="3">YceI family protein</fullName>
    </submittedName>
</protein>
<evidence type="ECO:0000259" key="2">
    <source>
        <dbReference type="SMART" id="SM00867"/>
    </source>
</evidence>
<dbReference type="PANTHER" id="PTHR34406:SF1">
    <property type="entry name" value="PROTEIN YCEI"/>
    <property type="match status" value="1"/>
</dbReference>
<dbReference type="OrthoDB" id="9811006at2"/>
<organism evidence="3 4">
    <name type="scientific">Aquimarina algicola</name>
    <dbReference type="NCBI Taxonomy" id="2589995"/>
    <lineage>
        <taxon>Bacteria</taxon>
        <taxon>Pseudomonadati</taxon>
        <taxon>Bacteroidota</taxon>
        <taxon>Flavobacteriia</taxon>
        <taxon>Flavobacteriales</taxon>
        <taxon>Flavobacteriaceae</taxon>
        <taxon>Aquimarina</taxon>
    </lineage>
</organism>
<dbReference type="Gene3D" id="2.40.128.110">
    <property type="entry name" value="Lipid/polyisoprenoid-binding, YceI-like"/>
    <property type="match status" value="1"/>
</dbReference>
<dbReference type="SMART" id="SM00867">
    <property type="entry name" value="YceI"/>
    <property type="match status" value="1"/>
</dbReference>
<reference evidence="3 4" key="1">
    <citation type="submission" date="2019-06" db="EMBL/GenBank/DDBJ databases">
        <authorList>
            <person name="Meng X."/>
        </authorList>
    </citation>
    <scope>NUCLEOTIDE SEQUENCE [LARGE SCALE GENOMIC DNA]</scope>
    <source>
        <strain evidence="3 4">M625</strain>
    </source>
</reference>
<dbReference type="Proteomes" id="UP000315540">
    <property type="component" value="Unassembled WGS sequence"/>
</dbReference>